<proteinExistence type="predicted"/>
<dbReference type="InterPro" id="IPR043128">
    <property type="entry name" value="Rev_trsase/Diguanyl_cyclase"/>
</dbReference>
<feature type="domain" description="Reverse transcriptase" evidence="1">
    <location>
        <begin position="1"/>
        <end position="220"/>
    </location>
</feature>
<evidence type="ECO:0000259" key="1">
    <source>
        <dbReference type="PROSITE" id="PS50878"/>
    </source>
</evidence>
<dbReference type="PROSITE" id="PS50878">
    <property type="entry name" value="RT_POL"/>
    <property type="match status" value="1"/>
</dbReference>
<gene>
    <name evidence="2" type="ORF">V1264_002420</name>
</gene>
<dbReference type="EMBL" id="JBAMIC010000001">
    <property type="protein sequence ID" value="KAK7116805.1"/>
    <property type="molecule type" value="Genomic_DNA"/>
</dbReference>
<sequence length="539" mass="62485">MNNVMSESQAGFRKGYTTVDHIFTLYAAVSKQLKQHKKLYVAFVDFQKAFDTVKRDVLWNVLLKIGIGGKMLQTLRAMYSNVLSCVRCNSDYTAFFECMQGLKQGCLASPILFSFLINELASEMILKGRHGIQLLPGEIELFIMMFADDIALLSVTPVGLQNQLNILHEVANRLGLKVNKEKTKVLVFRNGGYLGKNEAWTFGHDNMYVTNSYKYLGLTLTTKVSFQRCFEDSIVRAKRGVIDIFRVLWNIGCYDLNLFFTLFDTQITPILLYGSEMWGCFDCSNIEKVHMFACKRIIGVSPQSPNCMVYGELGRFPLSVLAATRCVKYWLRLNRLPNTRYVKMAHVMMRNMADRGTDNWSARVRNLLCENGFGHVWTYGYVGNEKHFIKAFQQRLKDCFTQNWHSKLEDSERYDTYKLFKPDFGREKYLDQIDNPYIQKVFTKLRLGVSPLMCNKQRYSANGSHVCPLCRYPHENEHHFLFKCPVHSDIRETYLGNVFAIGQLENSSMQILLTQNKSRLWALSRYTFYAFRHRQQLLG</sequence>
<dbReference type="CDD" id="cd01650">
    <property type="entry name" value="RT_nLTR_like"/>
    <property type="match status" value="1"/>
</dbReference>
<dbReference type="Pfam" id="PF00078">
    <property type="entry name" value="RVT_1"/>
    <property type="match status" value="1"/>
</dbReference>
<evidence type="ECO:0000313" key="2">
    <source>
        <dbReference type="EMBL" id="KAK7116805.1"/>
    </source>
</evidence>
<name>A0AAN9C3W9_9CAEN</name>
<reference evidence="2 3" key="1">
    <citation type="submission" date="2024-02" db="EMBL/GenBank/DDBJ databases">
        <title>Chromosome-scale genome assembly of the rough periwinkle Littorina saxatilis.</title>
        <authorList>
            <person name="De Jode A."/>
            <person name="Faria R."/>
            <person name="Formenti G."/>
            <person name="Sims Y."/>
            <person name="Smith T.P."/>
            <person name="Tracey A."/>
            <person name="Wood J.M.D."/>
            <person name="Zagrodzka Z.B."/>
            <person name="Johannesson K."/>
            <person name="Butlin R.K."/>
            <person name="Leder E.H."/>
        </authorList>
    </citation>
    <scope>NUCLEOTIDE SEQUENCE [LARGE SCALE GENOMIC DNA]</scope>
    <source>
        <strain evidence="2">Snail1</strain>
        <tissue evidence="2">Muscle</tissue>
    </source>
</reference>
<dbReference type="PANTHER" id="PTHR47027">
    <property type="entry name" value="REVERSE TRANSCRIPTASE DOMAIN-CONTAINING PROTEIN"/>
    <property type="match status" value="1"/>
</dbReference>
<organism evidence="2 3">
    <name type="scientific">Littorina saxatilis</name>
    <dbReference type="NCBI Taxonomy" id="31220"/>
    <lineage>
        <taxon>Eukaryota</taxon>
        <taxon>Metazoa</taxon>
        <taxon>Spiralia</taxon>
        <taxon>Lophotrochozoa</taxon>
        <taxon>Mollusca</taxon>
        <taxon>Gastropoda</taxon>
        <taxon>Caenogastropoda</taxon>
        <taxon>Littorinimorpha</taxon>
        <taxon>Littorinoidea</taxon>
        <taxon>Littorinidae</taxon>
        <taxon>Littorina</taxon>
    </lineage>
</organism>
<dbReference type="AlphaFoldDB" id="A0AAN9C3W9"/>
<evidence type="ECO:0000313" key="3">
    <source>
        <dbReference type="Proteomes" id="UP001374579"/>
    </source>
</evidence>
<protein>
    <recommendedName>
        <fullName evidence="1">Reverse transcriptase domain-containing protein</fullName>
    </recommendedName>
</protein>
<comment type="caution">
    <text evidence="2">The sequence shown here is derived from an EMBL/GenBank/DDBJ whole genome shotgun (WGS) entry which is preliminary data.</text>
</comment>
<accession>A0AAN9C3W9</accession>
<dbReference type="InterPro" id="IPR000477">
    <property type="entry name" value="RT_dom"/>
</dbReference>
<keyword evidence="3" id="KW-1185">Reference proteome</keyword>
<dbReference type="PANTHER" id="PTHR47027:SF20">
    <property type="entry name" value="REVERSE TRANSCRIPTASE-LIKE PROTEIN WITH RNA-DIRECTED DNA POLYMERASE DOMAIN"/>
    <property type="match status" value="1"/>
</dbReference>
<dbReference type="Gene3D" id="3.30.70.270">
    <property type="match status" value="1"/>
</dbReference>
<dbReference type="SUPFAM" id="SSF56672">
    <property type="entry name" value="DNA/RNA polymerases"/>
    <property type="match status" value="1"/>
</dbReference>
<dbReference type="Proteomes" id="UP001374579">
    <property type="component" value="Unassembled WGS sequence"/>
</dbReference>
<dbReference type="InterPro" id="IPR043502">
    <property type="entry name" value="DNA/RNA_pol_sf"/>
</dbReference>